<evidence type="ECO:0000313" key="1">
    <source>
        <dbReference type="EMBL" id="GIH39901.1"/>
    </source>
</evidence>
<dbReference type="RefSeq" id="WP_204057387.1">
    <property type="nucleotide sequence ID" value="NZ_BAAAGP010000011.1"/>
</dbReference>
<accession>A0ABQ4FYK6</accession>
<sequence length="115" mass="11968">MDHDDAALSLAPVVPCSDLGTAVAAWSALLGTAPTFVDGGRWAQFDLGSGRLALSGDDRATAAPSVMVKVPDVPRARERAVALGLDVGEVEEGPHERRCAVRGPDGWDVVFYAPA</sequence>
<keyword evidence="2" id="KW-1185">Reference proteome</keyword>
<dbReference type="Proteomes" id="UP000603904">
    <property type="component" value="Unassembled WGS sequence"/>
</dbReference>
<proteinExistence type="predicted"/>
<protein>
    <recommendedName>
        <fullName evidence="3">VOC domain-containing protein</fullName>
    </recommendedName>
</protein>
<comment type="caution">
    <text evidence="1">The sequence shown here is derived from an EMBL/GenBank/DDBJ whole genome shotgun (WGS) entry which is preliminary data.</text>
</comment>
<dbReference type="EMBL" id="BOOC01000011">
    <property type="protein sequence ID" value="GIH39901.1"/>
    <property type="molecule type" value="Genomic_DNA"/>
</dbReference>
<evidence type="ECO:0008006" key="3">
    <source>
        <dbReference type="Google" id="ProtNLM"/>
    </source>
</evidence>
<gene>
    <name evidence="1" type="ORF">Mco01_29010</name>
</gene>
<dbReference type="SUPFAM" id="SSF54593">
    <property type="entry name" value="Glyoxalase/Bleomycin resistance protein/Dihydroxybiphenyl dioxygenase"/>
    <property type="match status" value="1"/>
</dbReference>
<evidence type="ECO:0000313" key="2">
    <source>
        <dbReference type="Proteomes" id="UP000603904"/>
    </source>
</evidence>
<name>A0ABQ4FYK6_9ACTN</name>
<reference evidence="1 2" key="1">
    <citation type="submission" date="2021-01" db="EMBL/GenBank/DDBJ databases">
        <title>Whole genome shotgun sequence of Microbispora corallina NBRC 16416.</title>
        <authorList>
            <person name="Komaki H."/>
            <person name="Tamura T."/>
        </authorList>
    </citation>
    <scope>NUCLEOTIDE SEQUENCE [LARGE SCALE GENOMIC DNA]</scope>
    <source>
        <strain evidence="1 2">NBRC 16416</strain>
    </source>
</reference>
<dbReference type="InterPro" id="IPR029068">
    <property type="entry name" value="Glyas_Bleomycin-R_OHBP_Dase"/>
</dbReference>
<organism evidence="1 2">
    <name type="scientific">Microbispora corallina</name>
    <dbReference type="NCBI Taxonomy" id="83302"/>
    <lineage>
        <taxon>Bacteria</taxon>
        <taxon>Bacillati</taxon>
        <taxon>Actinomycetota</taxon>
        <taxon>Actinomycetes</taxon>
        <taxon>Streptosporangiales</taxon>
        <taxon>Streptosporangiaceae</taxon>
        <taxon>Microbispora</taxon>
    </lineage>
</organism>
<dbReference type="Gene3D" id="3.10.180.10">
    <property type="entry name" value="2,3-Dihydroxybiphenyl 1,2-Dioxygenase, domain 1"/>
    <property type="match status" value="1"/>
</dbReference>